<sequence>MGKKDRQRKKLRQFIRKKKEQERLTKIRELDISHQDIETTDKVNDESNGEISREDIGTVNQESSKNSVDSALQNIVANTSQTSGSAHTQINVEDGCEAAVNESNYIKPIRKELLQDPESDLPGFVAGLIEEQEVEYLEAHRSSQNYGTINRKSTDQVQVQGVSQTKPFDEDTTSSQELQISGARINAIMLSMYLGIFLAAIDNTIISTISAHIASEFNELPKISLVATAYLLSSATFQPLYGKVSDIFGRKPLLIFTNVAFLCGCLICSLSNSLWWLVFGRFIAGIGGGGVTSMSSITITDIVPLRERALYQGICNFFFGLGTACGGIVGGWFSDSFGGWRMAFLVQVPLSAISVILIISFLQLPPKAEDIDSNDEGCSGIRSKLLAIDWLGATAMVMFLSLFLVTASLGGKEIPFESKMFPTMCFASVLSFAIFVYVELKVAIDPILPLSFLKDRNVLGSSLSNCFGMMSMMTTSYYLPIYFSGVLNMKPIDIGKRLAPNFFSVSFGSLGAGYYMKKTGKYYWFVVLFCVIAVLGQLQIYLIRPTIATWRQFILTMVPGFGASVMITVSLLAMIAAVPQQHQASTTSISYAFRSVGCTLGVAIGGAIFRESLNDYLNKQVMEFLSDKYPKEKLLRIIHSASSSSEWVHTSSPKNLRPTLINCYHLACKNTFLFCLLCAVATLMSISIIREKKLHATIDRSESTAEESTHLV</sequence>
<feature type="transmembrane region" description="Helical" evidence="8">
    <location>
        <begin position="671"/>
        <end position="689"/>
    </location>
</feature>
<comment type="subcellular location">
    <subcellularLocation>
        <location evidence="1">Endomembrane system</location>
        <topology evidence="1">Multi-pass membrane protein</topology>
    </subcellularLocation>
</comment>
<dbReference type="InterPro" id="IPR036259">
    <property type="entry name" value="MFS_trans_sf"/>
</dbReference>
<evidence type="ECO:0000256" key="8">
    <source>
        <dbReference type="SAM" id="Phobius"/>
    </source>
</evidence>
<accession>A0A7H9B770</accession>
<feature type="compositionally biased region" description="Basic and acidic residues" evidence="7">
    <location>
        <begin position="38"/>
        <end position="56"/>
    </location>
</feature>
<keyword evidence="6 8" id="KW-0472">Membrane</keyword>
<feature type="transmembrane region" description="Helical" evidence="8">
    <location>
        <begin position="190"/>
        <end position="211"/>
    </location>
</feature>
<feature type="transmembrane region" description="Helical" evidence="8">
    <location>
        <begin position="420"/>
        <end position="438"/>
    </location>
</feature>
<dbReference type="GO" id="GO:0000329">
    <property type="term" value="C:fungal-type vacuole membrane"/>
    <property type="evidence" value="ECO:0007669"/>
    <property type="project" value="TreeGrafter"/>
</dbReference>
<dbReference type="GO" id="GO:0012505">
    <property type="term" value="C:endomembrane system"/>
    <property type="evidence" value="ECO:0007669"/>
    <property type="project" value="UniProtKB-SubCell"/>
</dbReference>
<keyword evidence="3" id="KW-0813">Transport</keyword>
<evidence type="ECO:0000256" key="2">
    <source>
        <dbReference type="ARBA" id="ARBA00008335"/>
    </source>
</evidence>
<evidence type="ECO:0000313" key="10">
    <source>
        <dbReference type="EMBL" id="QLG74551.1"/>
    </source>
</evidence>
<feature type="transmembrane region" description="Helical" evidence="8">
    <location>
        <begin position="554"/>
        <end position="579"/>
    </location>
</feature>
<feature type="transmembrane region" description="Helical" evidence="8">
    <location>
        <begin position="282"/>
        <end position="303"/>
    </location>
</feature>
<dbReference type="OrthoDB" id="3437016at2759"/>
<evidence type="ECO:0000256" key="3">
    <source>
        <dbReference type="ARBA" id="ARBA00022448"/>
    </source>
</evidence>
<dbReference type="PANTHER" id="PTHR23501">
    <property type="entry name" value="MAJOR FACILITATOR SUPERFAMILY"/>
    <property type="match status" value="1"/>
</dbReference>
<organism evidence="10 11">
    <name type="scientific">Zygotorulaspora mrakii</name>
    <name type="common">Zygosaccharomyces mrakii</name>
    <dbReference type="NCBI Taxonomy" id="42260"/>
    <lineage>
        <taxon>Eukaryota</taxon>
        <taxon>Fungi</taxon>
        <taxon>Dikarya</taxon>
        <taxon>Ascomycota</taxon>
        <taxon>Saccharomycotina</taxon>
        <taxon>Saccharomycetes</taxon>
        <taxon>Saccharomycetales</taxon>
        <taxon>Saccharomycetaceae</taxon>
        <taxon>Zygotorulaspora</taxon>
    </lineage>
</organism>
<evidence type="ECO:0000259" key="9">
    <source>
        <dbReference type="PROSITE" id="PS50850"/>
    </source>
</evidence>
<feature type="transmembrane region" description="Helical" evidence="8">
    <location>
        <begin position="253"/>
        <end position="276"/>
    </location>
</feature>
<dbReference type="SUPFAM" id="SSF103473">
    <property type="entry name" value="MFS general substrate transporter"/>
    <property type="match status" value="1"/>
</dbReference>
<evidence type="ECO:0000256" key="4">
    <source>
        <dbReference type="ARBA" id="ARBA00022692"/>
    </source>
</evidence>
<dbReference type="PANTHER" id="PTHR23501:SF191">
    <property type="entry name" value="VACUOLAR BASIC AMINO ACID TRANSPORTER 4"/>
    <property type="match status" value="1"/>
</dbReference>
<feature type="transmembrane region" description="Helical" evidence="8">
    <location>
        <begin position="522"/>
        <end position="542"/>
    </location>
</feature>
<feature type="transmembrane region" description="Helical" evidence="8">
    <location>
        <begin position="340"/>
        <end position="364"/>
    </location>
</feature>
<keyword evidence="5 8" id="KW-1133">Transmembrane helix</keyword>
<dbReference type="Pfam" id="PF07690">
    <property type="entry name" value="MFS_1"/>
    <property type="match status" value="1"/>
</dbReference>
<dbReference type="KEGG" id="zmk:HG535_0G04340"/>
<keyword evidence="4 8" id="KW-0812">Transmembrane</keyword>
<dbReference type="InterPro" id="IPR011701">
    <property type="entry name" value="MFS"/>
</dbReference>
<protein>
    <recommendedName>
        <fullName evidence="9">Major facilitator superfamily (MFS) profile domain-containing protein</fullName>
    </recommendedName>
</protein>
<keyword evidence="11" id="KW-1185">Reference proteome</keyword>
<feature type="transmembrane region" description="Helical" evidence="8">
    <location>
        <begin position="385"/>
        <end position="408"/>
    </location>
</feature>
<evidence type="ECO:0000313" key="11">
    <source>
        <dbReference type="Proteomes" id="UP000509704"/>
    </source>
</evidence>
<evidence type="ECO:0000256" key="6">
    <source>
        <dbReference type="ARBA" id="ARBA00023136"/>
    </source>
</evidence>
<evidence type="ECO:0000256" key="5">
    <source>
        <dbReference type="ARBA" id="ARBA00022989"/>
    </source>
</evidence>
<evidence type="ECO:0000256" key="7">
    <source>
        <dbReference type="SAM" id="MobiDB-lite"/>
    </source>
</evidence>
<dbReference type="InterPro" id="IPR020846">
    <property type="entry name" value="MFS_dom"/>
</dbReference>
<dbReference type="Gene3D" id="1.20.1250.20">
    <property type="entry name" value="MFS general substrate transporter like domains"/>
    <property type="match status" value="1"/>
</dbReference>
<feature type="transmembrane region" description="Helical" evidence="8">
    <location>
        <begin position="315"/>
        <end position="334"/>
    </location>
</feature>
<comment type="similarity">
    <text evidence="2">Belongs to the major facilitator superfamily.</text>
</comment>
<evidence type="ECO:0000256" key="1">
    <source>
        <dbReference type="ARBA" id="ARBA00004127"/>
    </source>
</evidence>
<name>A0A7H9B770_ZYGMR</name>
<dbReference type="RefSeq" id="XP_037146276.1">
    <property type="nucleotide sequence ID" value="XM_037290381.1"/>
</dbReference>
<dbReference type="GO" id="GO:0015174">
    <property type="term" value="F:basic amino acid transmembrane transporter activity"/>
    <property type="evidence" value="ECO:0007669"/>
    <property type="project" value="TreeGrafter"/>
</dbReference>
<dbReference type="Gene3D" id="1.20.1720.10">
    <property type="entry name" value="Multidrug resistance protein D"/>
    <property type="match status" value="1"/>
</dbReference>
<dbReference type="EMBL" id="CP058610">
    <property type="protein sequence ID" value="QLG74551.1"/>
    <property type="molecule type" value="Genomic_DNA"/>
</dbReference>
<dbReference type="Proteomes" id="UP000509704">
    <property type="component" value="Chromosome 7"/>
</dbReference>
<dbReference type="AlphaFoldDB" id="A0A7H9B770"/>
<dbReference type="CDD" id="cd17502">
    <property type="entry name" value="MFS_Azr1_MDR_like"/>
    <property type="match status" value="1"/>
</dbReference>
<reference evidence="10 11" key="1">
    <citation type="submission" date="2020-07" db="EMBL/GenBank/DDBJ databases">
        <title>The yeast mating-type switching endonuclease HO is a domesticated member of an unorthodox homing genetic element family.</title>
        <authorList>
            <person name="Coughlan A.Y."/>
            <person name="Lombardi L."/>
            <person name="Braun-Galleani S."/>
            <person name="Martos A.R."/>
            <person name="Galeote V."/>
            <person name="Bigey F."/>
            <person name="Dequin S."/>
            <person name="Byrne K.P."/>
            <person name="Wolfe K.H."/>
        </authorList>
    </citation>
    <scope>NUCLEOTIDE SEQUENCE [LARGE SCALE GENOMIC DNA]</scope>
    <source>
        <strain evidence="10 11">NRRL Y-6702</strain>
    </source>
</reference>
<feature type="transmembrane region" description="Helical" evidence="8">
    <location>
        <begin position="591"/>
        <end position="609"/>
    </location>
</feature>
<gene>
    <name evidence="10" type="ORF">HG535_0G04340</name>
</gene>
<proteinExistence type="inferred from homology"/>
<dbReference type="GeneID" id="59238334"/>
<feature type="region of interest" description="Disordered" evidence="7">
    <location>
        <begin position="38"/>
        <end position="65"/>
    </location>
</feature>
<dbReference type="PROSITE" id="PS50850">
    <property type="entry name" value="MFS"/>
    <property type="match status" value="1"/>
</dbReference>
<feature type="domain" description="Major facilitator superfamily (MFS) profile" evidence="9">
    <location>
        <begin position="188"/>
        <end position="693"/>
    </location>
</feature>